<sequence length="261" mass="30454">MFSNNNNTHPYDNTHDNQESISYDNTHDYNNIRDNIPNNNTLFYDAYENFLYDNTHESLPPTYDNNTYYENLSYDVSLPYDTLENLSYDTYLPYDTRENFSHDVILDYDVPHENLNENLSDCNENQSNQDYETSDNEDELVELTDSLELIAGLTFNSWDEFKSWINRFALKEGFSYKIRLSEKIEGVIRRVAYECIKSGSNTSQVTSDPTKRRNASSSKTSCPWKLNVTYPKTSGVIKINSFNNEHNHSLTSIVHEIAPRF</sequence>
<reference evidence="3 4" key="2">
    <citation type="submission" date="2017-09" db="EMBL/GenBank/DDBJ databases">
        <title>Extensive intraspecific genome diversity in a model arbuscular mycorrhizal fungus.</title>
        <authorList>
            <person name="Chen E.C."/>
            <person name="Morin E."/>
            <person name="Beaudet D."/>
            <person name="Noel J."/>
            <person name="Ndikumana S."/>
            <person name="Charron P."/>
            <person name="St-Onge C."/>
            <person name="Giorgi J."/>
            <person name="Grigoriev I.V."/>
            <person name="Roux C."/>
            <person name="Martin F.M."/>
            <person name="Corradi N."/>
        </authorList>
    </citation>
    <scope>NUCLEOTIDE SEQUENCE [LARGE SCALE GENOMIC DNA]</scope>
    <source>
        <strain evidence="3 4">A5</strain>
    </source>
</reference>
<name>A0A2N0P1H6_9GLOM</name>
<proteinExistence type="predicted"/>
<protein>
    <recommendedName>
        <fullName evidence="2">FAR1 domain-containing protein</fullName>
    </recommendedName>
</protein>
<dbReference type="VEuPathDB" id="FungiDB:RhiirA1_482084"/>
<dbReference type="Proteomes" id="UP000232722">
    <property type="component" value="Unassembled WGS sequence"/>
</dbReference>
<organism evidence="3 4">
    <name type="scientific">Rhizophagus irregularis</name>
    <dbReference type="NCBI Taxonomy" id="588596"/>
    <lineage>
        <taxon>Eukaryota</taxon>
        <taxon>Fungi</taxon>
        <taxon>Fungi incertae sedis</taxon>
        <taxon>Mucoromycota</taxon>
        <taxon>Glomeromycotina</taxon>
        <taxon>Glomeromycetes</taxon>
        <taxon>Glomerales</taxon>
        <taxon>Glomeraceae</taxon>
        <taxon>Rhizophagus</taxon>
    </lineage>
</organism>
<evidence type="ECO:0000259" key="2">
    <source>
        <dbReference type="Pfam" id="PF03101"/>
    </source>
</evidence>
<dbReference type="VEuPathDB" id="FungiDB:FUN_015905"/>
<evidence type="ECO:0000313" key="4">
    <source>
        <dbReference type="Proteomes" id="UP000232722"/>
    </source>
</evidence>
<feature type="domain" description="FAR1" evidence="2">
    <location>
        <begin position="166"/>
        <end position="251"/>
    </location>
</feature>
<dbReference type="Pfam" id="PF03101">
    <property type="entry name" value="FAR1"/>
    <property type="match status" value="1"/>
</dbReference>
<accession>A0A2N0P1H6</accession>
<dbReference type="InterPro" id="IPR004330">
    <property type="entry name" value="FAR1_DNA_bnd_dom"/>
</dbReference>
<dbReference type="AlphaFoldDB" id="A0A2N0P1H6"/>
<dbReference type="EMBL" id="LLXJ01001806">
    <property type="protein sequence ID" value="PKC00678.1"/>
    <property type="molecule type" value="Genomic_DNA"/>
</dbReference>
<feature type="region of interest" description="Disordered" evidence="1">
    <location>
        <begin position="200"/>
        <end position="220"/>
    </location>
</feature>
<evidence type="ECO:0000256" key="1">
    <source>
        <dbReference type="SAM" id="MobiDB-lite"/>
    </source>
</evidence>
<reference evidence="3 4" key="1">
    <citation type="submission" date="2016-04" db="EMBL/GenBank/DDBJ databases">
        <title>Genome analyses suggest a sexual origin of heterokaryosis in a supposedly ancient asexual fungus.</title>
        <authorList>
            <person name="Ropars J."/>
            <person name="Sedzielewska K."/>
            <person name="Noel J."/>
            <person name="Charron P."/>
            <person name="Farinelli L."/>
            <person name="Marton T."/>
            <person name="Kruger M."/>
            <person name="Pelin A."/>
            <person name="Brachmann A."/>
            <person name="Corradi N."/>
        </authorList>
    </citation>
    <scope>NUCLEOTIDE SEQUENCE [LARGE SCALE GENOMIC DNA]</scope>
    <source>
        <strain evidence="3 4">A5</strain>
    </source>
</reference>
<dbReference type="PANTHER" id="PTHR46328">
    <property type="entry name" value="FAR-RED IMPAIRED RESPONSIVE (FAR1) FAMILY PROTEIN-RELATED"/>
    <property type="match status" value="1"/>
</dbReference>
<evidence type="ECO:0000313" key="3">
    <source>
        <dbReference type="EMBL" id="PKC00678.1"/>
    </source>
</evidence>
<feature type="compositionally biased region" description="Polar residues" evidence="1">
    <location>
        <begin position="1"/>
        <end position="11"/>
    </location>
</feature>
<comment type="caution">
    <text evidence="3">The sequence shown here is derived from an EMBL/GenBank/DDBJ whole genome shotgun (WGS) entry which is preliminary data.</text>
</comment>
<gene>
    <name evidence="3" type="ORF">RhiirA5_427837</name>
</gene>
<feature type="region of interest" description="Disordered" evidence="1">
    <location>
        <begin position="1"/>
        <end position="28"/>
    </location>
</feature>
<dbReference type="VEuPathDB" id="FungiDB:RhiirFUN_020226"/>